<name>A0A4S2GWY7_9PROT</name>
<dbReference type="EMBL" id="SRXW01000006">
    <property type="protein sequence ID" value="TGY87361.1"/>
    <property type="molecule type" value="Genomic_DNA"/>
</dbReference>
<dbReference type="Proteomes" id="UP000308054">
    <property type="component" value="Unassembled WGS sequence"/>
</dbReference>
<feature type="domain" description="DUF7936" evidence="1">
    <location>
        <begin position="2"/>
        <end position="106"/>
    </location>
</feature>
<protein>
    <recommendedName>
        <fullName evidence="1">DUF7936 domain-containing protein</fullName>
    </recommendedName>
</protein>
<evidence type="ECO:0000313" key="2">
    <source>
        <dbReference type="EMBL" id="TGY87361.1"/>
    </source>
</evidence>
<keyword evidence="3" id="KW-1185">Reference proteome</keyword>
<dbReference type="AlphaFoldDB" id="A0A4S2GWY7"/>
<dbReference type="Pfam" id="PF25590">
    <property type="entry name" value="DUF7936"/>
    <property type="match status" value="1"/>
</dbReference>
<dbReference type="RefSeq" id="WP_135997335.1">
    <property type="nucleotide sequence ID" value="NZ_CP071057.1"/>
</dbReference>
<sequence length="112" mass="12216">MTITYSWTFSPQGKDRPDLSLTGVVTSFEVRVRATDEATGESAEVYYAIPLADPDPQNFTPFPSDPAETPAFEALLQGWALEHLGETADALEARALAQLDALQNRPQPLVLP</sequence>
<accession>A0A4S2GWY7</accession>
<proteinExistence type="predicted"/>
<dbReference type="InterPro" id="IPR057696">
    <property type="entry name" value="DUF7936"/>
</dbReference>
<comment type="caution">
    <text evidence="2">The sequence shown here is derived from an EMBL/GenBank/DDBJ whole genome shotgun (WGS) entry which is preliminary data.</text>
</comment>
<evidence type="ECO:0000259" key="1">
    <source>
        <dbReference type="Pfam" id="PF25590"/>
    </source>
</evidence>
<evidence type="ECO:0000313" key="3">
    <source>
        <dbReference type="Proteomes" id="UP000308054"/>
    </source>
</evidence>
<gene>
    <name evidence="2" type="ORF">E5163_14935</name>
</gene>
<reference evidence="2 3" key="1">
    <citation type="journal article" date="2017" name="Int. J. Syst. Evol. Microbiol.">
        <title>Marinicauda algicola sp. nov., isolated from a marine red alga Rhodosorus marinus.</title>
        <authorList>
            <person name="Jeong S.E."/>
            <person name="Jeon S.H."/>
            <person name="Chun B.H."/>
            <person name="Kim D.W."/>
            <person name="Jeon C.O."/>
        </authorList>
    </citation>
    <scope>NUCLEOTIDE SEQUENCE [LARGE SCALE GENOMIC DNA]</scope>
    <source>
        <strain evidence="2 3">JCM 31718</strain>
    </source>
</reference>
<organism evidence="2 3">
    <name type="scientific">Marinicauda algicola</name>
    <dbReference type="NCBI Taxonomy" id="2029849"/>
    <lineage>
        <taxon>Bacteria</taxon>
        <taxon>Pseudomonadati</taxon>
        <taxon>Pseudomonadota</taxon>
        <taxon>Alphaproteobacteria</taxon>
        <taxon>Maricaulales</taxon>
        <taxon>Maricaulaceae</taxon>
        <taxon>Marinicauda</taxon>
    </lineage>
</organism>